<dbReference type="NCBIfam" id="NF033538">
    <property type="entry name" value="transpos_IS91"/>
    <property type="match status" value="1"/>
</dbReference>
<evidence type="ECO:0000313" key="3">
    <source>
        <dbReference type="EMBL" id="KKN12903.1"/>
    </source>
</evidence>
<protein>
    <submittedName>
        <fullName evidence="3">Uncharacterized protein</fullName>
    </submittedName>
</protein>
<dbReference type="GO" id="GO:0006313">
    <property type="term" value="P:DNA transposition"/>
    <property type="evidence" value="ECO:0007669"/>
    <property type="project" value="InterPro"/>
</dbReference>
<dbReference type="EMBL" id="LAZR01003980">
    <property type="protein sequence ID" value="KKN12903.1"/>
    <property type="molecule type" value="Genomic_DNA"/>
</dbReference>
<reference evidence="3" key="1">
    <citation type="journal article" date="2015" name="Nature">
        <title>Complex archaea that bridge the gap between prokaryotes and eukaryotes.</title>
        <authorList>
            <person name="Spang A."/>
            <person name="Saw J.H."/>
            <person name="Jorgensen S.L."/>
            <person name="Zaremba-Niedzwiedzka K."/>
            <person name="Martijn J."/>
            <person name="Lind A.E."/>
            <person name="van Eijk R."/>
            <person name="Schleper C."/>
            <person name="Guy L."/>
            <person name="Ettema T.J."/>
        </authorList>
    </citation>
    <scope>NUCLEOTIDE SEQUENCE</scope>
</reference>
<feature type="domain" description="Transposase zinc-binding" evidence="2">
    <location>
        <begin position="9"/>
        <end position="95"/>
    </location>
</feature>
<evidence type="ECO:0000259" key="2">
    <source>
        <dbReference type="Pfam" id="PF14319"/>
    </source>
</evidence>
<organism evidence="3">
    <name type="scientific">marine sediment metagenome</name>
    <dbReference type="NCBI Taxonomy" id="412755"/>
    <lineage>
        <taxon>unclassified sequences</taxon>
        <taxon>metagenomes</taxon>
        <taxon>ecological metagenomes</taxon>
    </lineage>
</organism>
<comment type="caution">
    <text evidence="3">The sequence shown here is derived from an EMBL/GenBank/DDBJ whole genome shotgun (WGS) entry which is preliminary data.</text>
</comment>
<dbReference type="InterPro" id="IPR054832">
    <property type="entry name" value="transpos_IS91"/>
</dbReference>
<dbReference type="PANTHER" id="PTHR37023:SF1">
    <property type="entry name" value="ISSOD25 TRANSPOSASE TNPA_ISSOD25"/>
    <property type="match status" value="1"/>
</dbReference>
<dbReference type="GO" id="GO:0003677">
    <property type="term" value="F:DNA binding"/>
    <property type="evidence" value="ECO:0007669"/>
    <property type="project" value="InterPro"/>
</dbReference>
<evidence type="ECO:0000259" key="1">
    <source>
        <dbReference type="Pfam" id="PF04986"/>
    </source>
</evidence>
<dbReference type="PANTHER" id="PTHR37023">
    <property type="entry name" value="TRANSPOSASE"/>
    <property type="match status" value="1"/>
</dbReference>
<dbReference type="Pfam" id="PF14319">
    <property type="entry name" value="Zn_Tnp_IS91"/>
    <property type="match status" value="1"/>
</dbReference>
<accession>A0A0F9R653</accession>
<sequence length="373" mass="43252">MASTLSVQSILQQFLPGQTLDSHRRKVCARLTDCRTARMGGMEMRCDHCQARSLCYYGCRDRHCPQCQGRASQQWSTRQRALLLPVPYFHLVFTLPHTLNGWVQIHPEVIYRCLFAAAWNTLSQFGRNTRHLGGELGMTAVLHTWGQNLSRHVHVHCLVPGGVLTDMGDWHTAKNNYLFPVRALSRRFRGRMVSVLRTSANAGDLHRITHSGEVDEVLNGLMHQEWVVYTRHCLNQADSVVDYLARYTHRIAISNGRLLSMDGDRISFRYKDYRDDSRIKTQWLDGREFVRRFLMHILPKGFMRIRHFGYLSNRTRRRKLAVIRHCLSQPPRSDATTQSSVSQRCWPCPRCEDGLVRMIRQIPRFRVVTVPTG</sequence>
<dbReference type="InterPro" id="IPR026889">
    <property type="entry name" value="Zn_Tnp"/>
</dbReference>
<dbReference type="Pfam" id="PF04986">
    <property type="entry name" value="Y2_Tnp"/>
    <property type="match status" value="1"/>
</dbReference>
<dbReference type="GO" id="GO:0004803">
    <property type="term" value="F:transposase activity"/>
    <property type="evidence" value="ECO:0007669"/>
    <property type="project" value="InterPro"/>
</dbReference>
<feature type="domain" description="Transposase IS801/IS1294" evidence="1">
    <location>
        <begin position="137"/>
        <end position="316"/>
    </location>
</feature>
<dbReference type="AlphaFoldDB" id="A0A0F9R653"/>
<gene>
    <name evidence="3" type="ORF">LCGC14_1011760</name>
</gene>
<name>A0A0F9R653_9ZZZZ</name>
<dbReference type="InterPro" id="IPR007069">
    <property type="entry name" value="Transposase_32"/>
</dbReference>
<proteinExistence type="predicted"/>